<gene>
    <name evidence="2" type="ORF">E4P82_15850</name>
</gene>
<sequence>MERHSLKNLADRRWLPGVGLAALIAASALHAAEKSPAAVSVPETATVSETVPASETVPVPDAAPPDPAAIEHLRETGVTVKRVGVIGHDLRFWRVTDADGRQAFIATTREGFVIRGQVYSPDGSLTLDTEGSTPLYRSEPERRAHGLARLTGAPLQAETDFTWRRPNKPGVADISRTDTPRTVWDQLGHATVIEEGKAGAPLVYCFFDPYCPYCHQQWKVLRKKVSAGTLQVRWVPVAVLTASQANLGVVGGLLADPRPETLSAWMRSRRVRPDTSEATQRALGLNMALFQALKVPQVPASIYKDPTGRVIRKAGVADL</sequence>
<organism evidence="2 3">
    <name type="scientific">Candidatus Competibacter phosphatis</name>
    <dbReference type="NCBI Taxonomy" id="221280"/>
    <lineage>
        <taxon>Bacteria</taxon>
        <taxon>Pseudomonadati</taxon>
        <taxon>Pseudomonadota</taxon>
        <taxon>Gammaproteobacteria</taxon>
        <taxon>Candidatus Competibacteraceae</taxon>
        <taxon>Candidatus Competibacter</taxon>
    </lineage>
</organism>
<comment type="caution">
    <text evidence="2">The sequence shown here is derived from an EMBL/GenBank/DDBJ whole genome shotgun (WGS) entry which is preliminary data.</text>
</comment>
<name>A0ABX1TR13_9GAMM</name>
<proteinExistence type="predicted"/>
<evidence type="ECO:0008006" key="4">
    <source>
        <dbReference type="Google" id="ProtNLM"/>
    </source>
</evidence>
<feature type="chain" id="PRO_5047229771" description="Thioredoxin-like fold domain-containing protein" evidence="1">
    <location>
        <begin position="32"/>
        <end position="319"/>
    </location>
</feature>
<evidence type="ECO:0000313" key="2">
    <source>
        <dbReference type="EMBL" id="NMQ20538.1"/>
    </source>
</evidence>
<evidence type="ECO:0000313" key="3">
    <source>
        <dbReference type="Proteomes" id="UP000760480"/>
    </source>
</evidence>
<dbReference type="SUPFAM" id="SSF52833">
    <property type="entry name" value="Thioredoxin-like"/>
    <property type="match status" value="1"/>
</dbReference>
<feature type="signal peptide" evidence="1">
    <location>
        <begin position="1"/>
        <end position="31"/>
    </location>
</feature>
<reference evidence="2 3" key="1">
    <citation type="submission" date="2019-03" db="EMBL/GenBank/DDBJ databases">
        <title>Metabolic reconstructions from genomes of highly enriched 'Candidatus Accumulibacter' and 'Candidatus Competibacter' bioreactor populations.</title>
        <authorList>
            <person name="Annavajhala M.K."/>
            <person name="Welles L."/>
            <person name="Abbas B."/>
            <person name="Sorokin D."/>
            <person name="Park H."/>
            <person name="Van Loosdrecht M."/>
            <person name="Chandran K."/>
        </authorList>
    </citation>
    <scope>NUCLEOTIDE SEQUENCE [LARGE SCALE GENOMIC DNA]</scope>
    <source>
        <strain evidence="2 3">SBR_G</strain>
    </source>
</reference>
<dbReference type="RefSeq" id="WP_169249805.1">
    <property type="nucleotide sequence ID" value="NZ_SPMZ01000052.1"/>
</dbReference>
<dbReference type="Proteomes" id="UP000760480">
    <property type="component" value="Unassembled WGS sequence"/>
</dbReference>
<accession>A0ABX1TR13</accession>
<keyword evidence="1" id="KW-0732">Signal</keyword>
<dbReference type="Gene3D" id="3.40.30.10">
    <property type="entry name" value="Glutaredoxin"/>
    <property type="match status" value="1"/>
</dbReference>
<dbReference type="EMBL" id="SPMZ01000052">
    <property type="protein sequence ID" value="NMQ20538.1"/>
    <property type="molecule type" value="Genomic_DNA"/>
</dbReference>
<keyword evidence="3" id="KW-1185">Reference proteome</keyword>
<protein>
    <recommendedName>
        <fullName evidence="4">Thioredoxin-like fold domain-containing protein</fullName>
    </recommendedName>
</protein>
<evidence type="ECO:0000256" key="1">
    <source>
        <dbReference type="SAM" id="SignalP"/>
    </source>
</evidence>
<dbReference type="InterPro" id="IPR036249">
    <property type="entry name" value="Thioredoxin-like_sf"/>
</dbReference>